<feature type="binding site" evidence="9">
    <location>
        <position position="205"/>
    </location>
    <ligand>
        <name>NADPH</name>
        <dbReference type="ChEBI" id="CHEBI:57783"/>
    </ligand>
</feature>
<dbReference type="Pfam" id="PF08436">
    <property type="entry name" value="DXP_redisom_C"/>
    <property type="match status" value="1"/>
</dbReference>
<dbReference type="EMBL" id="MGDI01000031">
    <property type="protein sequence ID" value="OGL52653.1"/>
    <property type="molecule type" value="Genomic_DNA"/>
</dbReference>
<dbReference type="Pfam" id="PF13288">
    <property type="entry name" value="DXPR_C"/>
    <property type="match status" value="1"/>
</dbReference>
<gene>
    <name evidence="9" type="primary">dxr</name>
    <name evidence="13" type="ORF">A3G31_11890</name>
</gene>
<dbReference type="UniPathway" id="UPA00056">
    <property type="reaction ID" value="UER00092"/>
</dbReference>
<comment type="cofactor">
    <cofactor evidence="9">
        <name>Mg(2+)</name>
        <dbReference type="ChEBI" id="CHEBI:18420"/>
    </cofactor>
    <cofactor evidence="9">
        <name>Mn(2+)</name>
        <dbReference type="ChEBI" id="CHEBI:29035"/>
    </cofactor>
</comment>
<evidence type="ECO:0000259" key="10">
    <source>
        <dbReference type="Pfam" id="PF02670"/>
    </source>
</evidence>
<feature type="binding site" evidence="9">
    <location>
        <position position="152"/>
    </location>
    <ligand>
        <name>1-deoxy-D-xylulose 5-phosphate</name>
        <dbReference type="ChEBI" id="CHEBI:57792"/>
    </ligand>
</feature>
<evidence type="ECO:0000256" key="6">
    <source>
        <dbReference type="ARBA" id="ARBA00023211"/>
    </source>
</evidence>
<evidence type="ECO:0000313" key="14">
    <source>
        <dbReference type="Proteomes" id="UP000178082"/>
    </source>
</evidence>
<evidence type="ECO:0000259" key="12">
    <source>
        <dbReference type="Pfam" id="PF13288"/>
    </source>
</evidence>
<sequence length="385" mass="42812">MTRKKKRVSILGSTGSIGVNVLDVISRFPEKFEVIGLGANRNISLFERQIKTFKPKEVALYDDEMAEKLKKKIRNGKIFSGVEGLNRIAENPEVDLIVSAIVGAVGLIPTYYGIKAGKDVALANKESMVIGGDLITREAKKKKVKILPIDSEHSAIFQSIEGHRKEDIKRVILTASGGPFFNTPKRVMENVTPEQALKHPNWKMGKKITIDCANMMNKGLEAIEAKWLFDIDMDKINVLVHPESIIHSMVEYVDGSVVAQLGIPDMRIPISLALGYPERLPNSLPSLNLAKQKKLTFFKPDLNKFPCIALAYEAGKKGGTMPAVLNASNEEAVIAYLNKKISFKEIPAVVKTAMKNHRNKKINKLDDVLEADLWARRFARELIGN</sequence>
<feature type="binding site" evidence="9">
    <location>
        <position position="151"/>
    </location>
    <ligand>
        <name>1-deoxy-D-xylulose 5-phosphate</name>
        <dbReference type="ChEBI" id="CHEBI:57792"/>
    </ligand>
</feature>
<evidence type="ECO:0000313" key="13">
    <source>
        <dbReference type="EMBL" id="OGL52653.1"/>
    </source>
</evidence>
<evidence type="ECO:0000256" key="5">
    <source>
        <dbReference type="ARBA" id="ARBA00023002"/>
    </source>
</evidence>
<dbReference type="Gene3D" id="3.40.50.720">
    <property type="entry name" value="NAD(P)-binding Rossmann-like Domain"/>
    <property type="match status" value="1"/>
</dbReference>
<feature type="binding site" evidence="9">
    <location>
        <position position="176"/>
    </location>
    <ligand>
        <name>1-deoxy-D-xylulose 5-phosphate</name>
        <dbReference type="ChEBI" id="CHEBI:57792"/>
    </ligand>
</feature>
<feature type="domain" description="1-deoxy-D-xylulose 5-phosphate reductoisomerase N-terminal" evidence="10">
    <location>
        <begin position="8"/>
        <end position="132"/>
    </location>
</feature>
<keyword evidence="5 9" id="KW-0560">Oxidoreductase</keyword>
<keyword evidence="9" id="KW-0460">Magnesium</keyword>
<dbReference type="NCBIfam" id="NF009114">
    <property type="entry name" value="PRK12464.1"/>
    <property type="match status" value="1"/>
</dbReference>
<name>A0A1F7SFS7_9BACT</name>
<feature type="binding site" evidence="9">
    <location>
        <position position="152"/>
    </location>
    <ligand>
        <name>Mn(2+)</name>
        <dbReference type="ChEBI" id="CHEBI:29035"/>
    </ligand>
</feature>
<feature type="binding site" evidence="9">
    <location>
        <position position="126"/>
    </location>
    <ligand>
        <name>NADPH</name>
        <dbReference type="ChEBI" id="CHEBI:57783"/>
    </ligand>
</feature>
<feature type="binding site" evidence="9">
    <location>
        <position position="150"/>
    </location>
    <ligand>
        <name>Mn(2+)</name>
        <dbReference type="ChEBI" id="CHEBI:29035"/>
    </ligand>
</feature>
<keyword evidence="6 9" id="KW-0464">Manganese</keyword>
<dbReference type="EC" id="1.1.1.267" evidence="9"/>
<dbReference type="FunFam" id="3.40.50.720:FF:000045">
    <property type="entry name" value="1-deoxy-D-xylulose 5-phosphate reductoisomerase"/>
    <property type="match status" value="1"/>
</dbReference>
<comment type="similarity">
    <text evidence="2 9">Belongs to the DXR family.</text>
</comment>
<feature type="binding site" evidence="9">
    <location>
        <position position="217"/>
    </location>
    <ligand>
        <name>1-deoxy-D-xylulose 5-phosphate</name>
        <dbReference type="ChEBI" id="CHEBI:57792"/>
    </ligand>
</feature>
<feature type="binding site" evidence="9">
    <location>
        <position position="221"/>
    </location>
    <ligand>
        <name>Mn(2+)</name>
        <dbReference type="ChEBI" id="CHEBI:29035"/>
    </ligand>
</feature>
<dbReference type="Proteomes" id="UP000178082">
    <property type="component" value="Unassembled WGS sequence"/>
</dbReference>
<feature type="binding site" evidence="9">
    <location>
        <position position="17"/>
    </location>
    <ligand>
        <name>NADPH</name>
        <dbReference type="ChEBI" id="CHEBI:57783"/>
    </ligand>
</feature>
<feature type="binding site" evidence="9">
    <location>
        <position position="14"/>
    </location>
    <ligand>
        <name>NADPH</name>
        <dbReference type="ChEBI" id="CHEBI:57783"/>
    </ligand>
</feature>
<evidence type="ECO:0000256" key="7">
    <source>
        <dbReference type="ARBA" id="ARBA00023229"/>
    </source>
</evidence>
<dbReference type="InterPro" id="IPR013512">
    <property type="entry name" value="DXP_reductoisomerase_N"/>
</dbReference>
<feature type="domain" description="DXP reductoisomerase C-terminal" evidence="12">
    <location>
        <begin position="261"/>
        <end position="377"/>
    </location>
</feature>
<evidence type="ECO:0000259" key="11">
    <source>
        <dbReference type="Pfam" id="PF08436"/>
    </source>
</evidence>
<evidence type="ECO:0000256" key="2">
    <source>
        <dbReference type="ARBA" id="ARBA00006825"/>
    </source>
</evidence>
<dbReference type="InterPro" id="IPR003821">
    <property type="entry name" value="DXP_reductoisomerase"/>
</dbReference>
<proteinExistence type="inferred from homology"/>
<evidence type="ECO:0000256" key="3">
    <source>
        <dbReference type="ARBA" id="ARBA00022723"/>
    </source>
</evidence>
<keyword evidence="7 9" id="KW-0414">Isoprene biosynthesis</keyword>
<dbReference type="PANTHER" id="PTHR30525">
    <property type="entry name" value="1-DEOXY-D-XYLULOSE 5-PHOSPHATE REDUCTOISOMERASE"/>
    <property type="match status" value="1"/>
</dbReference>
<dbReference type="Gene3D" id="1.10.1740.10">
    <property type="match status" value="1"/>
</dbReference>
<dbReference type="GO" id="GO:0051484">
    <property type="term" value="P:isopentenyl diphosphate biosynthetic process, methylerythritol 4-phosphate pathway involved in terpenoid biosynthetic process"/>
    <property type="evidence" value="ECO:0007669"/>
    <property type="project" value="TreeGrafter"/>
</dbReference>
<dbReference type="STRING" id="1817883.A3G31_11890"/>
<dbReference type="InterPro" id="IPR036169">
    <property type="entry name" value="DXPR_C_sf"/>
</dbReference>
<dbReference type="PIRSF" id="PIRSF006205">
    <property type="entry name" value="Dxp_reductismrs"/>
    <property type="match status" value="1"/>
</dbReference>
<dbReference type="GO" id="GO:0070402">
    <property type="term" value="F:NADPH binding"/>
    <property type="evidence" value="ECO:0007669"/>
    <property type="project" value="InterPro"/>
</dbReference>
<evidence type="ECO:0000256" key="1">
    <source>
        <dbReference type="ARBA" id="ARBA00005094"/>
    </source>
</evidence>
<feature type="binding site" evidence="9">
    <location>
        <position position="16"/>
    </location>
    <ligand>
        <name>NADPH</name>
        <dbReference type="ChEBI" id="CHEBI:57783"/>
    </ligand>
</feature>
<dbReference type="InterPro" id="IPR026877">
    <property type="entry name" value="DXPR_C"/>
</dbReference>
<dbReference type="HAMAP" id="MF_00183">
    <property type="entry name" value="DXP_reductoisom"/>
    <property type="match status" value="1"/>
</dbReference>
<feature type="binding site" evidence="9">
    <location>
        <position position="218"/>
    </location>
    <ligand>
        <name>1-deoxy-D-xylulose 5-phosphate</name>
        <dbReference type="ChEBI" id="CHEBI:57792"/>
    </ligand>
</feature>
<feature type="binding site" evidence="9">
    <location>
        <position position="124"/>
    </location>
    <ligand>
        <name>NADPH</name>
        <dbReference type="ChEBI" id="CHEBI:57783"/>
    </ligand>
</feature>
<evidence type="ECO:0000256" key="9">
    <source>
        <dbReference type="HAMAP-Rule" id="MF_00183"/>
    </source>
</evidence>
<accession>A0A1F7SFS7</accession>
<dbReference type="SUPFAM" id="SSF51735">
    <property type="entry name" value="NAD(P)-binding Rossmann-fold domains"/>
    <property type="match status" value="1"/>
</dbReference>
<feature type="binding site" evidence="9">
    <location>
        <position position="199"/>
    </location>
    <ligand>
        <name>1-deoxy-D-xylulose 5-phosphate</name>
        <dbReference type="ChEBI" id="CHEBI:57792"/>
    </ligand>
</feature>
<dbReference type="InterPro" id="IPR013644">
    <property type="entry name" value="DXP_reductoisomerase_C"/>
</dbReference>
<comment type="function">
    <text evidence="9">Catalyzes the NADPH-dependent rearrangement and reduction of 1-deoxy-D-xylulose-5-phosphate (DXP) to 2-C-methyl-D-erythritol 4-phosphate (MEP).</text>
</comment>
<keyword evidence="13" id="KW-0413">Isomerase</keyword>
<dbReference type="InterPro" id="IPR036291">
    <property type="entry name" value="NAD(P)-bd_dom_sf"/>
</dbReference>
<keyword evidence="4 9" id="KW-0521">NADP</keyword>
<dbReference type="NCBIfam" id="TIGR00243">
    <property type="entry name" value="Dxr"/>
    <property type="match status" value="1"/>
</dbReference>
<comment type="caution">
    <text evidence="13">The sequence shown here is derived from an EMBL/GenBank/DDBJ whole genome shotgun (WGS) entry which is preliminary data.</text>
</comment>
<comment type="catalytic activity">
    <reaction evidence="8">
        <text>2-C-methyl-D-erythritol 4-phosphate + NADP(+) = 1-deoxy-D-xylulose 5-phosphate + NADPH + H(+)</text>
        <dbReference type="Rhea" id="RHEA:13717"/>
        <dbReference type="ChEBI" id="CHEBI:15378"/>
        <dbReference type="ChEBI" id="CHEBI:57783"/>
        <dbReference type="ChEBI" id="CHEBI:57792"/>
        <dbReference type="ChEBI" id="CHEBI:58262"/>
        <dbReference type="ChEBI" id="CHEBI:58349"/>
        <dbReference type="EC" id="1.1.1.267"/>
    </reaction>
    <physiologicalReaction direction="right-to-left" evidence="8">
        <dbReference type="Rhea" id="RHEA:13719"/>
    </physiologicalReaction>
</comment>
<feature type="domain" description="1-deoxy-D-xylulose 5-phosphate reductoisomerase C-terminal" evidence="11">
    <location>
        <begin position="146"/>
        <end position="229"/>
    </location>
</feature>
<dbReference type="AlphaFoldDB" id="A0A1F7SFS7"/>
<dbReference type="PANTHER" id="PTHR30525:SF0">
    <property type="entry name" value="1-DEOXY-D-XYLULOSE 5-PHOSPHATE REDUCTOISOMERASE, CHLOROPLASTIC"/>
    <property type="match status" value="1"/>
</dbReference>
<comment type="caution">
    <text evidence="9">Lacks conserved residue(s) required for the propagation of feature annotation.</text>
</comment>
<evidence type="ECO:0000256" key="8">
    <source>
        <dbReference type="ARBA" id="ARBA00048543"/>
    </source>
</evidence>
<feature type="binding site" evidence="9">
    <location>
        <position position="41"/>
    </location>
    <ligand>
        <name>NADPH</name>
        <dbReference type="ChEBI" id="CHEBI:57783"/>
    </ligand>
</feature>
<organism evidence="13 14">
    <name type="scientific">Candidatus Schekmanbacteria bacterium RIFCSPLOWO2_12_FULL_38_15</name>
    <dbReference type="NCBI Taxonomy" id="1817883"/>
    <lineage>
        <taxon>Bacteria</taxon>
        <taxon>Candidatus Schekmaniibacteriota</taxon>
    </lineage>
</organism>
<feature type="binding site" evidence="9">
    <location>
        <position position="221"/>
    </location>
    <ligand>
        <name>1-deoxy-D-xylulose 5-phosphate</name>
        <dbReference type="ChEBI" id="CHEBI:57792"/>
    </ligand>
</feature>
<dbReference type="SUPFAM" id="SSF55347">
    <property type="entry name" value="Glyceraldehyde-3-phosphate dehydrogenase-like, C-terminal domain"/>
    <property type="match status" value="1"/>
</dbReference>
<dbReference type="GO" id="GO:0016853">
    <property type="term" value="F:isomerase activity"/>
    <property type="evidence" value="ECO:0007669"/>
    <property type="project" value="UniProtKB-KW"/>
</dbReference>
<protein>
    <recommendedName>
        <fullName evidence="9">1-deoxy-D-xylulose 5-phosphate reductoisomerase</fullName>
        <shortName evidence="9">DXP reductoisomerase</shortName>
        <ecNumber evidence="9">1.1.1.267</ecNumber>
    </recommendedName>
    <alternativeName>
        <fullName evidence="9">1-deoxyxylulose-5-phosphate reductoisomerase</fullName>
    </alternativeName>
    <alternativeName>
        <fullName evidence="9">2-C-methyl-D-erythritol 4-phosphate synthase</fullName>
    </alternativeName>
</protein>
<dbReference type="GO" id="GO:0030604">
    <property type="term" value="F:1-deoxy-D-xylulose-5-phosphate reductoisomerase activity"/>
    <property type="evidence" value="ECO:0007669"/>
    <property type="project" value="UniProtKB-UniRule"/>
</dbReference>
<feature type="binding site" evidence="9">
    <location>
        <position position="42"/>
    </location>
    <ligand>
        <name>NADPH</name>
        <dbReference type="ChEBI" id="CHEBI:57783"/>
    </ligand>
</feature>
<comment type="pathway">
    <text evidence="1 9">Isoprenoid biosynthesis; isopentenyl diphosphate biosynthesis via DXP pathway; isopentenyl diphosphate from 1-deoxy-D-xylulose 5-phosphate: step 1/6.</text>
</comment>
<feature type="binding site" evidence="9">
    <location>
        <position position="125"/>
    </location>
    <ligand>
        <name>1-deoxy-D-xylulose 5-phosphate</name>
        <dbReference type="ChEBI" id="CHEBI:57792"/>
    </ligand>
</feature>
<keyword evidence="3 9" id="KW-0479">Metal-binding</keyword>
<dbReference type="Pfam" id="PF02670">
    <property type="entry name" value="DXP_reductoisom"/>
    <property type="match status" value="1"/>
</dbReference>
<reference evidence="13 14" key="1">
    <citation type="journal article" date="2016" name="Nat. Commun.">
        <title>Thousands of microbial genomes shed light on interconnected biogeochemical processes in an aquifer system.</title>
        <authorList>
            <person name="Anantharaman K."/>
            <person name="Brown C.T."/>
            <person name="Hug L.A."/>
            <person name="Sharon I."/>
            <person name="Castelle C.J."/>
            <person name="Probst A.J."/>
            <person name="Thomas B.C."/>
            <person name="Singh A."/>
            <person name="Wilkins M.J."/>
            <person name="Karaoz U."/>
            <person name="Brodie E.L."/>
            <person name="Williams K.H."/>
            <person name="Hubbard S.S."/>
            <person name="Banfield J.F."/>
        </authorList>
    </citation>
    <scope>NUCLEOTIDE SEQUENCE [LARGE SCALE GENOMIC DNA]</scope>
</reference>
<evidence type="ECO:0000256" key="4">
    <source>
        <dbReference type="ARBA" id="ARBA00022857"/>
    </source>
</evidence>
<dbReference type="GO" id="GO:0030145">
    <property type="term" value="F:manganese ion binding"/>
    <property type="evidence" value="ECO:0007669"/>
    <property type="project" value="TreeGrafter"/>
</dbReference>
<feature type="binding site" evidence="9">
    <location>
        <position position="15"/>
    </location>
    <ligand>
        <name>NADPH</name>
        <dbReference type="ChEBI" id="CHEBI:57783"/>
    </ligand>
</feature>
<dbReference type="SUPFAM" id="SSF69055">
    <property type="entry name" value="1-deoxy-D-xylulose-5-phosphate reductoisomerase, C-terminal domain"/>
    <property type="match status" value="1"/>
</dbReference>